<keyword evidence="1" id="KW-0346">Stress response</keyword>
<dbReference type="InterPro" id="IPR008978">
    <property type="entry name" value="HSP20-like_chaperone"/>
</dbReference>
<feature type="compositionally biased region" description="Polar residues" evidence="4">
    <location>
        <begin position="164"/>
        <end position="187"/>
    </location>
</feature>
<dbReference type="SUPFAM" id="SSF49764">
    <property type="entry name" value="HSP20-like chaperones"/>
    <property type="match status" value="1"/>
</dbReference>
<reference evidence="7" key="1">
    <citation type="journal article" date="2019" name="Int. J. Syst. Evol. Microbiol.">
        <title>The Global Catalogue of Microorganisms (GCM) 10K type strain sequencing project: providing services to taxonomists for standard genome sequencing and annotation.</title>
        <authorList>
            <consortium name="The Broad Institute Genomics Platform"/>
            <consortium name="The Broad Institute Genome Sequencing Center for Infectious Disease"/>
            <person name="Wu L."/>
            <person name="Ma J."/>
        </authorList>
    </citation>
    <scope>NUCLEOTIDE SEQUENCE [LARGE SCALE GENOMIC DNA]</scope>
    <source>
        <strain evidence="7">CGMCC 1.12989</strain>
    </source>
</reference>
<feature type="region of interest" description="Disordered" evidence="4">
    <location>
        <begin position="1"/>
        <end position="20"/>
    </location>
</feature>
<protein>
    <submittedName>
        <fullName evidence="6">Hsp20/alpha crystallin family protein</fullName>
    </submittedName>
</protein>
<gene>
    <name evidence="6" type="ORF">ACFO0A_14010</name>
</gene>
<dbReference type="RefSeq" id="WP_379539621.1">
    <property type="nucleotide sequence ID" value="NZ_JBHSDR010000006.1"/>
</dbReference>
<dbReference type="PANTHER" id="PTHR46733:SF4">
    <property type="entry name" value="HEAT SHOCK PROTEIN 21, CHLOROPLASTIC"/>
    <property type="match status" value="1"/>
</dbReference>
<evidence type="ECO:0000313" key="7">
    <source>
        <dbReference type="Proteomes" id="UP001595828"/>
    </source>
</evidence>
<feature type="region of interest" description="Disordered" evidence="4">
    <location>
        <begin position="140"/>
        <end position="202"/>
    </location>
</feature>
<dbReference type="Pfam" id="PF00011">
    <property type="entry name" value="HSP20"/>
    <property type="match status" value="1"/>
</dbReference>
<feature type="domain" description="SHSP" evidence="5">
    <location>
        <begin position="55"/>
        <end position="165"/>
    </location>
</feature>
<dbReference type="EMBL" id="JBHSDR010000006">
    <property type="protein sequence ID" value="MFC4296171.1"/>
    <property type="molecule type" value="Genomic_DNA"/>
</dbReference>
<dbReference type="InterPro" id="IPR044587">
    <property type="entry name" value="HSP21-like"/>
</dbReference>
<dbReference type="PANTHER" id="PTHR46733">
    <property type="entry name" value="26.5 KDA HEAT SHOCK PROTEIN, MITOCHONDRIAL"/>
    <property type="match status" value="1"/>
</dbReference>
<name>A0ABV8RUX9_9SPHN</name>
<dbReference type="Gene3D" id="2.60.40.790">
    <property type="match status" value="1"/>
</dbReference>
<sequence length="202" mass="22027">MAKQNLTPWRRGSLTGTGGFGGFGGNPSVFDLHRQVNRLFDDMFDQGPRCGGSSQLSGTGWPQLEVEQNGNNIQVTAELPGVKEDDIELTIEDGILTVSGEKRSARKDESGYSERSYGRFERRVALPPDVDDDACEADFKDGVLTVTLPRSEAKSRGRRIPLGQNRQQGSLEAQNDAGNPSRQQAAQESDPHHGEDRSGQQA</sequence>
<evidence type="ECO:0000256" key="2">
    <source>
        <dbReference type="PROSITE-ProRule" id="PRU00285"/>
    </source>
</evidence>
<dbReference type="CDD" id="cd06464">
    <property type="entry name" value="ACD_sHsps-like"/>
    <property type="match status" value="1"/>
</dbReference>
<dbReference type="PROSITE" id="PS01031">
    <property type="entry name" value="SHSP"/>
    <property type="match status" value="1"/>
</dbReference>
<feature type="compositionally biased region" description="Basic and acidic residues" evidence="4">
    <location>
        <begin position="189"/>
        <end position="202"/>
    </location>
</feature>
<dbReference type="InterPro" id="IPR002068">
    <property type="entry name" value="A-crystallin/Hsp20_dom"/>
</dbReference>
<evidence type="ECO:0000259" key="5">
    <source>
        <dbReference type="PROSITE" id="PS01031"/>
    </source>
</evidence>
<organism evidence="6 7">
    <name type="scientific">Novosphingobium tardum</name>
    <dbReference type="NCBI Taxonomy" id="1538021"/>
    <lineage>
        <taxon>Bacteria</taxon>
        <taxon>Pseudomonadati</taxon>
        <taxon>Pseudomonadota</taxon>
        <taxon>Alphaproteobacteria</taxon>
        <taxon>Sphingomonadales</taxon>
        <taxon>Sphingomonadaceae</taxon>
        <taxon>Novosphingobium</taxon>
    </lineage>
</organism>
<proteinExistence type="inferred from homology"/>
<evidence type="ECO:0000256" key="1">
    <source>
        <dbReference type="ARBA" id="ARBA00023016"/>
    </source>
</evidence>
<comment type="similarity">
    <text evidence="2 3">Belongs to the small heat shock protein (HSP20) family.</text>
</comment>
<keyword evidence="7" id="KW-1185">Reference proteome</keyword>
<dbReference type="Proteomes" id="UP001595828">
    <property type="component" value="Unassembled WGS sequence"/>
</dbReference>
<evidence type="ECO:0000313" key="6">
    <source>
        <dbReference type="EMBL" id="MFC4296171.1"/>
    </source>
</evidence>
<comment type="caution">
    <text evidence="6">The sequence shown here is derived from an EMBL/GenBank/DDBJ whole genome shotgun (WGS) entry which is preliminary data.</text>
</comment>
<evidence type="ECO:0000256" key="4">
    <source>
        <dbReference type="SAM" id="MobiDB-lite"/>
    </source>
</evidence>
<evidence type="ECO:0000256" key="3">
    <source>
        <dbReference type="RuleBase" id="RU003616"/>
    </source>
</evidence>
<accession>A0ABV8RUX9</accession>